<reference evidence="1" key="1">
    <citation type="submission" date="2021-04" db="EMBL/GenBank/DDBJ databases">
        <authorList>
            <consortium name="Molecular Ecology Group"/>
        </authorList>
    </citation>
    <scope>NUCLEOTIDE SEQUENCE</scope>
</reference>
<keyword evidence="2" id="KW-1185">Reference proteome</keyword>
<dbReference type="OrthoDB" id="6122308at2759"/>
<organism evidence="1 2">
    <name type="scientific">Candidula unifasciata</name>
    <dbReference type="NCBI Taxonomy" id="100452"/>
    <lineage>
        <taxon>Eukaryota</taxon>
        <taxon>Metazoa</taxon>
        <taxon>Spiralia</taxon>
        <taxon>Lophotrochozoa</taxon>
        <taxon>Mollusca</taxon>
        <taxon>Gastropoda</taxon>
        <taxon>Heterobranchia</taxon>
        <taxon>Euthyneura</taxon>
        <taxon>Panpulmonata</taxon>
        <taxon>Eupulmonata</taxon>
        <taxon>Stylommatophora</taxon>
        <taxon>Helicina</taxon>
        <taxon>Helicoidea</taxon>
        <taxon>Geomitridae</taxon>
        <taxon>Candidula</taxon>
    </lineage>
</organism>
<sequence length="160" mass="18444">PYQTVEATTMPLIDLLFLEKNIDIRYGSAMTYSKQSYKCEEIITKLKDDPLALVTRLKPNERMKLVKYFGQLDLNTAIEEGDDEIGMESFLFKYRANKVTYRDLANRLRRAGEHPNDVIRDILDMADIVASSGRALPRYSLDSGVARRLYIRSRAEEKMA</sequence>
<protein>
    <submittedName>
        <fullName evidence="1">Uncharacterized protein</fullName>
    </submittedName>
</protein>
<feature type="non-terminal residue" evidence="1">
    <location>
        <position position="1"/>
    </location>
</feature>
<dbReference type="AlphaFoldDB" id="A0A8S3Z4I4"/>
<dbReference type="Proteomes" id="UP000678393">
    <property type="component" value="Unassembled WGS sequence"/>
</dbReference>
<name>A0A8S3Z4I4_9EUPU</name>
<accession>A0A8S3Z4I4</accession>
<evidence type="ECO:0000313" key="2">
    <source>
        <dbReference type="Proteomes" id="UP000678393"/>
    </source>
</evidence>
<comment type="caution">
    <text evidence="1">The sequence shown here is derived from an EMBL/GenBank/DDBJ whole genome shotgun (WGS) entry which is preliminary data.</text>
</comment>
<dbReference type="EMBL" id="CAJHNH020001393">
    <property type="protein sequence ID" value="CAG5122915.1"/>
    <property type="molecule type" value="Genomic_DNA"/>
</dbReference>
<gene>
    <name evidence="1" type="ORF">CUNI_LOCUS8473</name>
</gene>
<proteinExistence type="predicted"/>
<evidence type="ECO:0000313" key="1">
    <source>
        <dbReference type="EMBL" id="CAG5122915.1"/>
    </source>
</evidence>